<gene>
    <name evidence="1" type="ORF">WMY93_029118</name>
</gene>
<evidence type="ECO:0000313" key="1">
    <source>
        <dbReference type="EMBL" id="KAK7882944.1"/>
    </source>
</evidence>
<organism evidence="1 2">
    <name type="scientific">Mugilogobius chulae</name>
    <name type="common">yellowstripe goby</name>
    <dbReference type="NCBI Taxonomy" id="88201"/>
    <lineage>
        <taxon>Eukaryota</taxon>
        <taxon>Metazoa</taxon>
        <taxon>Chordata</taxon>
        <taxon>Craniata</taxon>
        <taxon>Vertebrata</taxon>
        <taxon>Euteleostomi</taxon>
        <taxon>Actinopterygii</taxon>
        <taxon>Neopterygii</taxon>
        <taxon>Teleostei</taxon>
        <taxon>Neoteleostei</taxon>
        <taxon>Acanthomorphata</taxon>
        <taxon>Gobiaria</taxon>
        <taxon>Gobiiformes</taxon>
        <taxon>Gobioidei</taxon>
        <taxon>Gobiidae</taxon>
        <taxon>Gobionellinae</taxon>
        <taxon>Mugilogobius</taxon>
    </lineage>
</organism>
<dbReference type="EMBL" id="JBBPFD010000021">
    <property type="protein sequence ID" value="KAK7882944.1"/>
    <property type="molecule type" value="Genomic_DNA"/>
</dbReference>
<reference evidence="2" key="1">
    <citation type="submission" date="2024-04" db="EMBL/GenBank/DDBJ databases">
        <title>Salinicola lusitanus LLJ914,a marine bacterium isolated from the Okinawa Trough.</title>
        <authorList>
            <person name="Li J."/>
        </authorList>
    </citation>
    <scope>NUCLEOTIDE SEQUENCE [LARGE SCALE GENOMIC DNA]</scope>
</reference>
<protein>
    <submittedName>
        <fullName evidence="1">Uncharacterized protein</fullName>
    </submittedName>
</protein>
<name>A0AAW0MUG8_9GOBI</name>
<keyword evidence="2" id="KW-1185">Reference proteome</keyword>
<sequence length="148" mass="16144">MSLWRLYRTTTVLSLMSKVTDLREVGIGVSLCGSLEETDLYFYWKKKFCSCHSPARAETLLLQQCYSCPKAAIVFALTQTCSCNSPARASVLLLNPCFQRPAPVAVLLPPQSCPVVLLLLCTEEVLLLPQSSSCGDSCNSVTPAPKLP</sequence>
<accession>A0AAW0MUG8</accession>
<evidence type="ECO:0000313" key="2">
    <source>
        <dbReference type="Proteomes" id="UP001460270"/>
    </source>
</evidence>
<dbReference type="AlphaFoldDB" id="A0AAW0MUG8"/>
<proteinExistence type="predicted"/>
<comment type="caution">
    <text evidence="1">The sequence shown here is derived from an EMBL/GenBank/DDBJ whole genome shotgun (WGS) entry which is preliminary data.</text>
</comment>
<dbReference type="Proteomes" id="UP001460270">
    <property type="component" value="Unassembled WGS sequence"/>
</dbReference>